<keyword evidence="7" id="KW-1185">Reference proteome</keyword>
<gene>
    <name evidence="6" type="primary">chsA</name>
    <name evidence="6" type="ORF">GCM10010185_47180</name>
</gene>
<dbReference type="InterPro" id="IPR012328">
    <property type="entry name" value="Chalcone/stilbene_synt_C"/>
</dbReference>
<keyword evidence="2" id="KW-0808">Transferase</keyword>
<organism evidence="6 7">
    <name type="scientific">Saccharothrix coeruleofusca</name>
    <dbReference type="NCBI Taxonomy" id="33919"/>
    <lineage>
        <taxon>Bacteria</taxon>
        <taxon>Bacillati</taxon>
        <taxon>Actinomycetota</taxon>
        <taxon>Actinomycetes</taxon>
        <taxon>Pseudonocardiales</taxon>
        <taxon>Pseudonocardiaceae</taxon>
        <taxon>Saccharothrix</taxon>
    </lineage>
</organism>
<dbReference type="InterPro" id="IPR016039">
    <property type="entry name" value="Thiolase-like"/>
</dbReference>
<dbReference type="GO" id="GO:0030639">
    <property type="term" value="P:polyketide biosynthetic process"/>
    <property type="evidence" value="ECO:0007669"/>
    <property type="project" value="TreeGrafter"/>
</dbReference>
<dbReference type="RefSeq" id="WP_189225475.1">
    <property type="nucleotide sequence ID" value="NZ_BMRG01000010.1"/>
</dbReference>
<proteinExistence type="inferred from homology"/>
<reference evidence="6" key="1">
    <citation type="journal article" date="2014" name="Int. J. Syst. Evol. Microbiol.">
        <title>Complete genome sequence of Corynebacterium casei LMG S-19264T (=DSM 44701T), isolated from a smear-ripened cheese.</title>
        <authorList>
            <consortium name="US DOE Joint Genome Institute (JGI-PGF)"/>
            <person name="Walter F."/>
            <person name="Albersmeier A."/>
            <person name="Kalinowski J."/>
            <person name="Ruckert C."/>
        </authorList>
    </citation>
    <scope>NUCLEOTIDE SEQUENCE</scope>
    <source>
        <strain evidence="6">JCM 3313</strain>
    </source>
</reference>
<dbReference type="PANTHER" id="PTHR11877">
    <property type="entry name" value="HYDROXYMETHYLGLUTARYL-COA SYNTHASE"/>
    <property type="match status" value="1"/>
</dbReference>
<comment type="similarity">
    <text evidence="1">Belongs to the thiolase-like superfamily. Chalcone/stilbene synthases family.</text>
</comment>
<evidence type="ECO:0000259" key="4">
    <source>
        <dbReference type="Pfam" id="PF00195"/>
    </source>
</evidence>
<evidence type="ECO:0000256" key="3">
    <source>
        <dbReference type="PIRSR" id="PIRSR000451-1"/>
    </source>
</evidence>
<evidence type="ECO:0000313" key="6">
    <source>
        <dbReference type="EMBL" id="GGP68791.1"/>
    </source>
</evidence>
<name>A0A918EGI0_9PSEU</name>
<dbReference type="AlphaFoldDB" id="A0A918EGI0"/>
<accession>A0A918EGI0</accession>
<dbReference type="Pfam" id="PF00195">
    <property type="entry name" value="Chal_sti_synt_N"/>
    <property type="match status" value="1"/>
</dbReference>
<sequence>MRVDRTSAPADGEHHTGAQVVSAHVTGVGTALPRAFDQQAVWDGYFREHFGGSRVAERIFRSVAVSRRHAVVSPLDEDLSGTSTDARMRRYEEFAPGLGHAAATAAIESAGLTPADVGQLTVVSCTGYTAPGLDTLLAASLDLPDRARRLLVGHMGCYAALPALAATADFVVAHQRPAVLLCVELTSLHLQPPTREVQQVVSHALFSDAAAAIVLRPGDAPGGLELLGTASHTDVTTRDHMTWRITDHGFRMDLSPHVPEVLGKHVGTEVEDLLAEHGLVPSDVRGWAVHPGGPRILATVERELDLPAAALEHSRHVLREHGNCSSATVLLVLDRLLSRGGLRPGDPVVAMAFGPGLTLCAALLRVT</sequence>
<dbReference type="SUPFAM" id="SSF53901">
    <property type="entry name" value="Thiolase-like"/>
    <property type="match status" value="1"/>
</dbReference>
<evidence type="ECO:0000256" key="1">
    <source>
        <dbReference type="ARBA" id="ARBA00005531"/>
    </source>
</evidence>
<dbReference type="CDD" id="cd00831">
    <property type="entry name" value="CHS_like"/>
    <property type="match status" value="1"/>
</dbReference>
<evidence type="ECO:0000313" key="7">
    <source>
        <dbReference type="Proteomes" id="UP000639606"/>
    </source>
</evidence>
<dbReference type="Proteomes" id="UP000639606">
    <property type="component" value="Unassembled WGS sequence"/>
</dbReference>
<dbReference type="EMBL" id="BMRG01000010">
    <property type="protein sequence ID" value="GGP68791.1"/>
    <property type="molecule type" value="Genomic_DNA"/>
</dbReference>
<reference evidence="6" key="2">
    <citation type="submission" date="2020-09" db="EMBL/GenBank/DDBJ databases">
        <authorList>
            <person name="Sun Q."/>
            <person name="Ohkuma M."/>
        </authorList>
    </citation>
    <scope>NUCLEOTIDE SEQUENCE</scope>
    <source>
        <strain evidence="6">JCM 3313</strain>
    </source>
</reference>
<dbReference type="Pfam" id="PF02797">
    <property type="entry name" value="Chal_sti_synt_C"/>
    <property type="match status" value="1"/>
</dbReference>
<dbReference type="GO" id="GO:0016747">
    <property type="term" value="F:acyltransferase activity, transferring groups other than amino-acyl groups"/>
    <property type="evidence" value="ECO:0007669"/>
    <property type="project" value="InterPro"/>
</dbReference>
<protein>
    <submittedName>
        <fullName evidence="6">Chalcone synthase</fullName>
    </submittedName>
</protein>
<dbReference type="Gene3D" id="3.40.47.10">
    <property type="match status" value="2"/>
</dbReference>
<evidence type="ECO:0000256" key="2">
    <source>
        <dbReference type="ARBA" id="ARBA00022679"/>
    </source>
</evidence>
<dbReference type="PANTHER" id="PTHR11877:SF46">
    <property type="entry name" value="TYPE III POLYKETIDE SYNTHASE A"/>
    <property type="match status" value="1"/>
</dbReference>
<comment type="caution">
    <text evidence="6">The sequence shown here is derived from an EMBL/GenBank/DDBJ whole genome shotgun (WGS) entry which is preliminary data.</text>
</comment>
<feature type="active site" description="Acyl-thioester intermediate" evidence="3">
    <location>
        <position position="157"/>
    </location>
</feature>
<evidence type="ECO:0000259" key="5">
    <source>
        <dbReference type="Pfam" id="PF02797"/>
    </source>
</evidence>
<dbReference type="InterPro" id="IPR001099">
    <property type="entry name" value="Chalcone/stilbene_synt_N"/>
</dbReference>
<feature type="domain" description="Chalcone/stilbene synthase N-terminal" evidence="4">
    <location>
        <begin position="22"/>
        <end position="215"/>
    </location>
</feature>
<feature type="domain" description="Chalcone/stilbene synthase C-terminal" evidence="5">
    <location>
        <begin position="237"/>
        <end position="365"/>
    </location>
</feature>
<dbReference type="InterPro" id="IPR011141">
    <property type="entry name" value="Polyketide_synthase_type-III"/>
</dbReference>
<dbReference type="PIRSF" id="PIRSF000451">
    <property type="entry name" value="PKS_III"/>
    <property type="match status" value="1"/>
</dbReference>